<protein>
    <recommendedName>
        <fullName evidence="3">Death domain-containing protein</fullName>
    </recommendedName>
</protein>
<dbReference type="Proteomes" id="UP000464754">
    <property type="component" value="Chromosome"/>
</dbReference>
<accession>A0A6N4TIY9</accession>
<dbReference type="KEGG" id="aarg:Aargi30884_18830"/>
<keyword evidence="2" id="KW-1185">Reference proteome</keyword>
<evidence type="ECO:0008006" key="3">
    <source>
        <dbReference type="Google" id="ProtNLM"/>
    </source>
</evidence>
<dbReference type="AlphaFoldDB" id="A0A6N4TIY9"/>
<dbReference type="RefSeq" id="WP_157964986.1">
    <property type="nucleotide sequence ID" value="NZ_AP019695.1"/>
</dbReference>
<organism evidence="1 2">
    <name type="scientific">Amedibacterium intestinale</name>
    <dbReference type="NCBI Taxonomy" id="2583452"/>
    <lineage>
        <taxon>Bacteria</taxon>
        <taxon>Bacillati</taxon>
        <taxon>Bacillota</taxon>
        <taxon>Erysipelotrichia</taxon>
        <taxon>Erysipelotrichales</taxon>
        <taxon>Erysipelotrichaceae</taxon>
        <taxon>Amedibacterium</taxon>
    </lineage>
</organism>
<dbReference type="EMBL" id="AP019695">
    <property type="protein sequence ID" value="BBK22980.1"/>
    <property type="molecule type" value="Genomic_DNA"/>
</dbReference>
<reference evidence="2" key="1">
    <citation type="submission" date="2019-05" db="EMBL/GenBank/DDBJ databases">
        <title>Complete genome sequencing of Absiella argi strain JCM 30884.</title>
        <authorList>
            <person name="Sakamoto M."/>
            <person name="Murakami T."/>
            <person name="Mori H."/>
        </authorList>
    </citation>
    <scope>NUCLEOTIDE SEQUENCE [LARGE SCALE GENOMIC DNA]</scope>
    <source>
        <strain evidence="2">JCM 30884</strain>
    </source>
</reference>
<gene>
    <name evidence="1" type="ORF">Aargi30884_18830</name>
</gene>
<proteinExistence type="predicted"/>
<name>A0A6N4TIY9_9FIRM</name>
<evidence type="ECO:0000313" key="1">
    <source>
        <dbReference type="EMBL" id="BBK22980.1"/>
    </source>
</evidence>
<sequence length="54" mass="6341">MHIVDEEEFRMVASIMKIENEADNLAQLRKWMEEVGSAKVLEIIIRLYSTSIME</sequence>
<evidence type="ECO:0000313" key="2">
    <source>
        <dbReference type="Proteomes" id="UP000464754"/>
    </source>
</evidence>